<dbReference type="InterPro" id="IPR036291">
    <property type="entry name" value="NAD(P)-bd_dom_sf"/>
</dbReference>
<accession>A0A9P6MUI9</accession>
<dbReference type="EMBL" id="JAAAID010000760">
    <property type="protein sequence ID" value="KAG0014132.1"/>
    <property type="molecule type" value="Genomic_DNA"/>
</dbReference>
<proteinExistence type="predicted"/>
<organism evidence="2 3">
    <name type="scientific">Entomortierella chlamydospora</name>
    <dbReference type="NCBI Taxonomy" id="101097"/>
    <lineage>
        <taxon>Eukaryota</taxon>
        <taxon>Fungi</taxon>
        <taxon>Fungi incertae sedis</taxon>
        <taxon>Mucoromycota</taxon>
        <taxon>Mortierellomycotina</taxon>
        <taxon>Mortierellomycetes</taxon>
        <taxon>Mortierellales</taxon>
        <taxon>Mortierellaceae</taxon>
        <taxon>Entomortierella</taxon>
    </lineage>
</organism>
<evidence type="ECO:0000259" key="1">
    <source>
        <dbReference type="Pfam" id="PF00107"/>
    </source>
</evidence>
<evidence type="ECO:0000313" key="2">
    <source>
        <dbReference type="EMBL" id="KAG0014132.1"/>
    </source>
</evidence>
<name>A0A9P6MUI9_9FUNG</name>
<dbReference type="GO" id="GO:0016628">
    <property type="term" value="F:oxidoreductase activity, acting on the CH-CH group of donors, NAD or NADP as acceptor"/>
    <property type="evidence" value="ECO:0007669"/>
    <property type="project" value="InterPro"/>
</dbReference>
<dbReference type="InterPro" id="IPR011032">
    <property type="entry name" value="GroES-like_sf"/>
</dbReference>
<dbReference type="PANTHER" id="PTHR43205">
    <property type="entry name" value="PROSTAGLANDIN REDUCTASE"/>
    <property type="match status" value="1"/>
</dbReference>
<dbReference type="SUPFAM" id="SSF51735">
    <property type="entry name" value="NAD(P)-binding Rossmann-fold domains"/>
    <property type="match status" value="1"/>
</dbReference>
<comment type="caution">
    <text evidence="2">The sequence shown here is derived from an EMBL/GenBank/DDBJ whole genome shotgun (WGS) entry which is preliminary data.</text>
</comment>
<dbReference type="InterPro" id="IPR045010">
    <property type="entry name" value="MDR_fam"/>
</dbReference>
<feature type="domain" description="Alcohol dehydrogenase-like C-terminal" evidence="1">
    <location>
        <begin position="119"/>
        <end position="247"/>
    </location>
</feature>
<sequence length="298" mass="32342">MAPITNTLIRYSFSPNSFFDTTIGAPVVGWGIGEVIESKNSAYPVKSVVTGFNLGWEQYTRLNNPQGLWVIPDGHDSKIPITEFANALGSNGLSAYAAIKASVNFKKDQVVYISSAAGPVGSFLALLAKREGVFVIGSTSSDEKVEYLVKDLGLDAAINYKTKDLRTELDAVAPNGIDIYFDLVGAETLDIALEKLKPQGQVIALGALAAHGPPYESKYLGNLGFIISKSLTVTGFTLFHHLHKMHEFWAEYTPLIANGEIKSQKQTVIKGIENAPQAFMDYLNGKYHGKVIIDIANL</sequence>
<keyword evidence="3" id="KW-1185">Reference proteome</keyword>
<dbReference type="Pfam" id="PF00107">
    <property type="entry name" value="ADH_zinc_N"/>
    <property type="match status" value="1"/>
</dbReference>
<dbReference type="InterPro" id="IPR013149">
    <property type="entry name" value="ADH-like_C"/>
</dbReference>
<dbReference type="AlphaFoldDB" id="A0A9P6MUI9"/>
<dbReference type="Gene3D" id="3.40.50.720">
    <property type="entry name" value="NAD(P)-binding Rossmann-like Domain"/>
    <property type="match status" value="1"/>
</dbReference>
<dbReference type="SUPFAM" id="SSF50129">
    <property type="entry name" value="GroES-like"/>
    <property type="match status" value="1"/>
</dbReference>
<dbReference type="Proteomes" id="UP000703661">
    <property type="component" value="Unassembled WGS sequence"/>
</dbReference>
<dbReference type="PANTHER" id="PTHR43205:SF7">
    <property type="entry name" value="PROSTAGLANDIN REDUCTASE 1"/>
    <property type="match status" value="1"/>
</dbReference>
<dbReference type="CDD" id="cd05288">
    <property type="entry name" value="PGDH"/>
    <property type="match status" value="1"/>
</dbReference>
<gene>
    <name evidence="2" type="ORF">BGZ80_010634</name>
</gene>
<evidence type="ECO:0000313" key="3">
    <source>
        <dbReference type="Proteomes" id="UP000703661"/>
    </source>
</evidence>
<dbReference type="Gene3D" id="3.90.180.10">
    <property type="entry name" value="Medium-chain alcohol dehydrogenases, catalytic domain"/>
    <property type="match status" value="1"/>
</dbReference>
<reference evidence="2" key="1">
    <citation type="journal article" date="2020" name="Fungal Divers.">
        <title>Resolving the Mortierellaceae phylogeny through synthesis of multi-gene phylogenetics and phylogenomics.</title>
        <authorList>
            <person name="Vandepol N."/>
            <person name="Liber J."/>
            <person name="Desiro A."/>
            <person name="Na H."/>
            <person name="Kennedy M."/>
            <person name="Barry K."/>
            <person name="Grigoriev I.V."/>
            <person name="Miller A.N."/>
            <person name="O'Donnell K."/>
            <person name="Stajich J.E."/>
            <person name="Bonito G."/>
        </authorList>
    </citation>
    <scope>NUCLEOTIDE SEQUENCE</scope>
    <source>
        <strain evidence="2">NRRL 2769</strain>
    </source>
</reference>
<protein>
    <recommendedName>
        <fullName evidence="1">Alcohol dehydrogenase-like C-terminal domain-containing protein</fullName>
    </recommendedName>
</protein>